<protein>
    <submittedName>
        <fullName evidence="3">PHO85 cyclin-1</fullName>
    </submittedName>
</protein>
<feature type="region of interest" description="Disordered" evidence="1">
    <location>
        <begin position="351"/>
        <end position="400"/>
    </location>
</feature>
<feature type="region of interest" description="Disordered" evidence="1">
    <location>
        <begin position="449"/>
        <end position="470"/>
    </location>
</feature>
<dbReference type="AlphaFoldDB" id="A0A9W8DVK2"/>
<feature type="compositionally biased region" description="Low complexity" evidence="1">
    <location>
        <begin position="456"/>
        <end position="470"/>
    </location>
</feature>
<accession>A0A9W8DVK2</accession>
<gene>
    <name evidence="3" type="primary">PCL1_1</name>
    <name evidence="3" type="ORF">H4219_001316</name>
</gene>
<feature type="region of interest" description="Disordered" evidence="1">
    <location>
        <begin position="577"/>
        <end position="623"/>
    </location>
</feature>
<feature type="region of interest" description="Disordered" evidence="1">
    <location>
        <begin position="235"/>
        <end position="301"/>
    </location>
</feature>
<dbReference type="GO" id="GO:0016538">
    <property type="term" value="F:cyclin-dependent protein serine/threonine kinase regulator activity"/>
    <property type="evidence" value="ECO:0007669"/>
    <property type="project" value="TreeGrafter"/>
</dbReference>
<dbReference type="Gene3D" id="1.10.472.10">
    <property type="entry name" value="Cyclin-like"/>
    <property type="match status" value="1"/>
</dbReference>
<feature type="compositionally biased region" description="Polar residues" evidence="1">
    <location>
        <begin position="382"/>
        <end position="397"/>
    </location>
</feature>
<evidence type="ECO:0000313" key="4">
    <source>
        <dbReference type="Proteomes" id="UP001150538"/>
    </source>
</evidence>
<dbReference type="Proteomes" id="UP001150538">
    <property type="component" value="Unassembled WGS sequence"/>
</dbReference>
<organism evidence="3 4">
    <name type="scientific">Mycoemilia scoparia</name>
    <dbReference type="NCBI Taxonomy" id="417184"/>
    <lineage>
        <taxon>Eukaryota</taxon>
        <taxon>Fungi</taxon>
        <taxon>Fungi incertae sedis</taxon>
        <taxon>Zoopagomycota</taxon>
        <taxon>Kickxellomycotina</taxon>
        <taxon>Kickxellomycetes</taxon>
        <taxon>Kickxellales</taxon>
        <taxon>Kickxellaceae</taxon>
        <taxon>Mycoemilia</taxon>
    </lineage>
</organism>
<feature type="compositionally biased region" description="Low complexity" evidence="1">
    <location>
        <begin position="47"/>
        <end position="57"/>
    </location>
</feature>
<feature type="domain" description="Cyclin N-terminal" evidence="2">
    <location>
        <begin position="78"/>
        <end position="180"/>
    </location>
</feature>
<evidence type="ECO:0000256" key="1">
    <source>
        <dbReference type="SAM" id="MobiDB-lite"/>
    </source>
</evidence>
<dbReference type="OrthoDB" id="10250320at2759"/>
<dbReference type="GO" id="GO:0019901">
    <property type="term" value="F:protein kinase binding"/>
    <property type="evidence" value="ECO:0007669"/>
    <property type="project" value="InterPro"/>
</dbReference>
<feature type="compositionally biased region" description="Basic and acidic residues" evidence="1">
    <location>
        <begin position="594"/>
        <end position="610"/>
    </location>
</feature>
<dbReference type="EMBL" id="JANBPU010000013">
    <property type="protein sequence ID" value="KAJ1920479.1"/>
    <property type="molecule type" value="Genomic_DNA"/>
</dbReference>
<dbReference type="Pfam" id="PF00134">
    <property type="entry name" value="Cyclin_N"/>
    <property type="match status" value="1"/>
</dbReference>
<reference evidence="3" key="1">
    <citation type="submission" date="2022-07" db="EMBL/GenBank/DDBJ databases">
        <title>Phylogenomic reconstructions and comparative analyses of Kickxellomycotina fungi.</title>
        <authorList>
            <person name="Reynolds N.K."/>
            <person name="Stajich J.E."/>
            <person name="Barry K."/>
            <person name="Grigoriev I.V."/>
            <person name="Crous P."/>
            <person name="Smith M.E."/>
        </authorList>
    </citation>
    <scope>NUCLEOTIDE SEQUENCE</scope>
    <source>
        <strain evidence="3">NBRC 100468</strain>
    </source>
</reference>
<dbReference type="InterPro" id="IPR036915">
    <property type="entry name" value="Cyclin-like_sf"/>
</dbReference>
<evidence type="ECO:0000259" key="2">
    <source>
        <dbReference type="Pfam" id="PF00134"/>
    </source>
</evidence>
<dbReference type="GO" id="GO:0000307">
    <property type="term" value="C:cyclin-dependent protein kinase holoenzyme complex"/>
    <property type="evidence" value="ECO:0007669"/>
    <property type="project" value="TreeGrafter"/>
</dbReference>
<feature type="compositionally biased region" description="Polar residues" evidence="1">
    <location>
        <begin position="235"/>
        <end position="256"/>
    </location>
</feature>
<dbReference type="CDD" id="cd20557">
    <property type="entry name" value="CYCLIN_ScPCL1-like"/>
    <property type="match status" value="1"/>
</dbReference>
<comment type="caution">
    <text evidence="3">The sequence shown here is derived from an EMBL/GenBank/DDBJ whole genome shotgun (WGS) entry which is preliminary data.</text>
</comment>
<dbReference type="PANTHER" id="PTHR15615:SF10">
    <property type="entry name" value="PHO85 CYCLIN-2-RELATED"/>
    <property type="match status" value="1"/>
</dbReference>
<evidence type="ECO:0000313" key="3">
    <source>
        <dbReference type="EMBL" id="KAJ1920479.1"/>
    </source>
</evidence>
<keyword evidence="4" id="KW-1185">Reference proteome</keyword>
<dbReference type="InterPro" id="IPR006671">
    <property type="entry name" value="Cyclin_N"/>
</dbReference>
<dbReference type="InterPro" id="IPR013922">
    <property type="entry name" value="Cyclin_PHO80-like"/>
</dbReference>
<proteinExistence type="predicted"/>
<feature type="compositionally biased region" description="Polar residues" evidence="1">
    <location>
        <begin position="584"/>
        <end position="593"/>
    </location>
</feature>
<dbReference type="SUPFAM" id="SSF47954">
    <property type="entry name" value="Cyclin-like"/>
    <property type="match status" value="1"/>
</dbReference>
<sequence>MTNAKSLSIHTIHDSKLDPRTIDVINSDISNDMISIIARHARSVISCSPTSQSSNSSGDGDHGRMPSPPNTPSSQQSQSSIPSLHSFITNLVVRSRVQAGTLICTLVYLLRLKQRLPKEARGMECTCHRIFLASLIITGKYLNDASPKNKYWAKYSTVFSIPEVNLMEKQLLFLLDFDLRIFPSDLDWAARHFYPVCANEPLTPVTPNPVVTLSVSDHHKGSHPNTYRYKNTSQIDASTSPEPHLSRNSIQPTNPISSDESMDSDSCSEASQAPSSTKMSLDTCASWPRDGTPTTKSEPAAINTEIPSFLAASRSSNDLTNYVLTGHKSLTSPLRRQYSSPLYNPPSECLSLNDHTTIKPSPKKRAISTHKYNDVPHPSPIYHSQINDTSPPSSQSNHDSRVRIISPRNPAGLNASHQPSQLLKNELSKSITPGLSTVSLTGTLVSGNSPNSIDLPTPQSSQPFSISSSNPISRSVTAGTLCSSSSKTLSTSIQFNSCDVPILDPVPFSVKNKAKLKNKSKSISNHTATQTNFTFTPTKHVSPLAKSPAISAKSKKSTQSSLKTKFLTPISTWLRSSRPHPYTNLPNSVSSTAIRHDDPKTPTKKSEQSYHHSNPSFTDRFGPSSLTFDRLQMVINSRGREAF</sequence>
<dbReference type="PANTHER" id="PTHR15615">
    <property type="match status" value="1"/>
</dbReference>
<dbReference type="GO" id="GO:0005634">
    <property type="term" value="C:nucleus"/>
    <property type="evidence" value="ECO:0007669"/>
    <property type="project" value="TreeGrafter"/>
</dbReference>
<name>A0A9W8DVK2_9FUNG</name>
<feature type="region of interest" description="Disordered" evidence="1">
    <location>
        <begin position="47"/>
        <end position="80"/>
    </location>
</feature>